<keyword evidence="1" id="KW-0812">Transmembrane</keyword>
<keyword evidence="1" id="KW-1133">Transmembrane helix</keyword>
<sequence>MLMAQYHKIPQNVTTYQGRIIGKFTAKQFIFLAVGGIIAFLVFNTELPGNIKIPISIVSIGSSLIFAVLNYEGRSADMWIQSFINAVYATTQMRWKKRIKPIAFTMPGYHPHRQASGPRKRTTSELNRYLDLRGRANPKSDLSKEEQTIVDRIRKINTDQKKQSIANNTSTNGT</sequence>
<protein>
    <recommendedName>
        <fullName evidence="4">PrgI family protein</fullName>
    </recommendedName>
</protein>
<organism evidence="2 3">
    <name type="scientific">candidate division WWE3 bacterium CG22_combo_CG10-13_8_21_14_all_39_12</name>
    <dbReference type="NCBI Taxonomy" id="1975094"/>
    <lineage>
        <taxon>Bacteria</taxon>
        <taxon>Katanobacteria</taxon>
    </lineage>
</organism>
<evidence type="ECO:0000313" key="3">
    <source>
        <dbReference type="Proteomes" id="UP000228495"/>
    </source>
</evidence>
<evidence type="ECO:0008006" key="4">
    <source>
        <dbReference type="Google" id="ProtNLM"/>
    </source>
</evidence>
<accession>A0A2H0BGL3</accession>
<proteinExistence type="predicted"/>
<dbReference type="InterPro" id="IPR024414">
    <property type="entry name" value="Uncharacterised_PrgI"/>
</dbReference>
<dbReference type="EMBL" id="PCSU01000014">
    <property type="protein sequence ID" value="PIP56805.1"/>
    <property type="molecule type" value="Genomic_DNA"/>
</dbReference>
<gene>
    <name evidence="2" type="ORF">COX05_01050</name>
</gene>
<feature type="transmembrane region" description="Helical" evidence="1">
    <location>
        <begin position="53"/>
        <end position="71"/>
    </location>
</feature>
<comment type="caution">
    <text evidence="2">The sequence shown here is derived from an EMBL/GenBank/DDBJ whole genome shotgun (WGS) entry which is preliminary data.</text>
</comment>
<name>A0A2H0BGL3_UNCKA</name>
<dbReference type="Proteomes" id="UP000228495">
    <property type="component" value="Unassembled WGS sequence"/>
</dbReference>
<feature type="transmembrane region" description="Helical" evidence="1">
    <location>
        <begin position="29"/>
        <end position="47"/>
    </location>
</feature>
<evidence type="ECO:0000313" key="2">
    <source>
        <dbReference type="EMBL" id="PIP56805.1"/>
    </source>
</evidence>
<evidence type="ECO:0000256" key="1">
    <source>
        <dbReference type="SAM" id="Phobius"/>
    </source>
</evidence>
<reference evidence="2 3" key="1">
    <citation type="submission" date="2017-09" db="EMBL/GenBank/DDBJ databases">
        <title>Depth-based differentiation of microbial function through sediment-hosted aquifers and enrichment of novel symbionts in the deep terrestrial subsurface.</title>
        <authorList>
            <person name="Probst A.J."/>
            <person name="Ladd B."/>
            <person name="Jarett J.K."/>
            <person name="Geller-Mcgrath D.E."/>
            <person name="Sieber C.M."/>
            <person name="Emerson J.B."/>
            <person name="Anantharaman K."/>
            <person name="Thomas B.C."/>
            <person name="Malmstrom R."/>
            <person name="Stieglmeier M."/>
            <person name="Klingl A."/>
            <person name="Woyke T."/>
            <person name="Ryan C.M."/>
            <person name="Banfield J.F."/>
        </authorList>
    </citation>
    <scope>NUCLEOTIDE SEQUENCE [LARGE SCALE GENOMIC DNA]</scope>
    <source>
        <strain evidence="2">CG22_combo_CG10-13_8_21_14_all_39_12</strain>
    </source>
</reference>
<dbReference type="AlphaFoldDB" id="A0A2H0BGL3"/>
<dbReference type="Pfam" id="PF12666">
    <property type="entry name" value="PrgI"/>
    <property type="match status" value="1"/>
</dbReference>
<keyword evidence="1" id="KW-0472">Membrane</keyword>